<keyword evidence="2" id="KW-0732">Signal</keyword>
<feature type="chain" id="PRO_5005502152" evidence="2">
    <location>
        <begin position="20"/>
        <end position="216"/>
    </location>
</feature>
<feature type="region of interest" description="Disordered" evidence="1">
    <location>
        <begin position="174"/>
        <end position="216"/>
    </location>
</feature>
<gene>
    <name evidence="3" type="ORF">RSOLAG22IIIB_03854</name>
</gene>
<proteinExistence type="predicted"/>
<evidence type="ECO:0000256" key="2">
    <source>
        <dbReference type="SAM" id="SignalP"/>
    </source>
</evidence>
<feature type="compositionally biased region" description="Low complexity" evidence="1">
    <location>
        <begin position="123"/>
        <end position="140"/>
    </location>
</feature>
<accession>A0A0K6FT42</accession>
<feature type="signal peptide" evidence="2">
    <location>
        <begin position="1"/>
        <end position="19"/>
    </location>
</feature>
<evidence type="ECO:0000256" key="1">
    <source>
        <dbReference type="SAM" id="MobiDB-lite"/>
    </source>
</evidence>
<dbReference type="Proteomes" id="UP000044841">
    <property type="component" value="Unassembled WGS sequence"/>
</dbReference>
<name>A0A0K6FT42_9AGAM</name>
<organism evidence="3 4">
    <name type="scientific">Rhizoctonia solani</name>
    <dbReference type="NCBI Taxonomy" id="456999"/>
    <lineage>
        <taxon>Eukaryota</taxon>
        <taxon>Fungi</taxon>
        <taxon>Dikarya</taxon>
        <taxon>Basidiomycota</taxon>
        <taxon>Agaricomycotina</taxon>
        <taxon>Agaricomycetes</taxon>
        <taxon>Cantharellales</taxon>
        <taxon>Ceratobasidiaceae</taxon>
        <taxon>Rhizoctonia</taxon>
    </lineage>
</organism>
<keyword evidence="4" id="KW-1185">Reference proteome</keyword>
<sequence>MHGTTKALFVAAVALQASANPVRLFERQASSSPVPTSSVLSSLSASVATPTTTQSVPIPEPTAPSSSFPFPGSNGTYYICSFPSSNTTNSTEPPTSTATATASIVAESVSATLAGEALTTGGVSTSSVSPSASKPVPTTSFSGSVPTATPTEFTVVGPSTTAVIQCIPVPTDAHPHPPFTGSSSSVSPVPPPTVVPSSNTLTLSVPTSSPLSSTLG</sequence>
<dbReference type="EMBL" id="CYGV01000668">
    <property type="protein sequence ID" value="CUA69174.1"/>
    <property type="molecule type" value="Genomic_DNA"/>
</dbReference>
<evidence type="ECO:0000313" key="4">
    <source>
        <dbReference type="Proteomes" id="UP000044841"/>
    </source>
</evidence>
<feature type="compositionally biased region" description="Low complexity" evidence="1">
    <location>
        <begin position="195"/>
        <end position="216"/>
    </location>
</feature>
<feature type="region of interest" description="Disordered" evidence="1">
    <location>
        <begin position="120"/>
        <end position="147"/>
    </location>
</feature>
<reference evidence="3 4" key="1">
    <citation type="submission" date="2015-07" db="EMBL/GenBank/DDBJ databases">
        <authorList>
            <person name="Noorani M."/>
        </authorList>
    </citation>
    <scope>NUCLEOTIDE SEQUENCE [LARGE SCALE GENOMIC DNA]</scope>
    <source>
        <strain evidence="3">BBA 69670</strain>
    </source>
</reference>
<evidence type="ECO:0000313" key="3">
    <source>
        <dbReference type="EMBL" id="CUA69174.1"/>
    </source>
</evidence>
<protein>
    <submittedName>
        <fullName evidence="3">Uncharacterized protein</fullName>
    </submittedName>
</protein>
<dbReference type="AlphaFoldDB" id="A0A0K6FT42"/>